<dbReference type="Gene3D" id="1.10.8.500">
    <property type="entry name" value="HAMP domain in histidine kinase"/>
    <property type="match status" value="1"/>
</dbReference>
<dbReference type="Pfam" id="PF00015">
    <property type="entry name" value="MCPsignal"/>
    <property type="match status" value="1"/>
</dbReference>
<dbReference type="SUPFAM" id="SSF58104">
    <property type="entry name" value="Methyl-accepting chemotaxis protein (MCP) signaling domain"/>
    <property type="match status" value="1"/>
</dbReference>
<proteinExistence type="inferred from homology"/>
<dbReference type="GO" id="GO:0007165">
    <property type="term" value="P:signal transduction"/>
    <property type="evidence" value="ECO:0007669"/>
    <property type="project" value="UniProtKB-KW"/>
</dbReference>
<keyword evidence="3" id="KW-0488">Methylation</keyword>
<evidence type="ECO:0000259" key="12">
    <source>
        <dbReference type="PROSITE" id="PS50111"/>
    </source>
</evidence>
<evidence type="ECO:0000256" key="7">
    <source>
        <dbReference type="ARBA" id="ARBA00023136"/>
    </source>
</evidence>
<reference evidence="14 15" key="1">
    <citation type="submission" date="2016-07" db="EMBL/GenBank/DDBJ databases">
        <title>Caryophanon latum genome sequencing.</title>
        <authorList>
            <person name="Verma A."/>
            <person name="Pal Y."/>
            <person name="Krishnamurthi S."/>
        </authorList>
    </citation>
    <scope>NUCLEOTIDE SEQUENCE [LARGE SCALE GENOMIC DNA]</scope>
    <source>
        <strain evidence="14 15">DSM 14151</strain>
    </source>
</reference>
<comment type="subcellular location">
    <subcellularLocation>
        <location evidence="1">Cell membrane</location>
        <topology evidence="1">Multi-pass membrane protein</topology>
    </subcellularLocation>
</comment>
<sequence>MLKPSLGRKLILILLLFLMIPSLILGIVAYESIVKNIKEEQVKSTQTSLQLLNKQINDVITPKIHDVNYFAAQFSKDMLDEPNSARIRATLHNYLELHPETLMAYIGSAEGDMVRMPTFEYASDYDPRVRPWYMSAAESDEPIVTAPYISSSTGELIVTIAKQLDDKSGVLGIDLSLQTLADVANAVEIGENGYVSLLDTSGLYITSPHVESGTEATEPFVEAVYAQASTTFEDDEKTVISVTNEATSWKIVGTTFFSEAKAAASSTRMLIALIINVFLICGIISMYFFIRSIIRPISELKEATEKMSKGDLTSHVNIHTNDEIGSLSHSFNEMKTNIAKLVQEASTNSTEVKGAAQLLSNSTAESMAASQQISVAMKQISQNTDAQSSMIDETISTISTIAENISETADHTNEVLDLSQQATLLAVEGSNSISQTVSQMSSIQQSVSLTDEKIRTLYDRTKEIGSILDVISSISEQTNLLALNASIEAARAGEHGKGFAVVADEVRKLAESSQASTAQIASLITAVQQDTAQSVQFMERANVEVASGIDITKETSIKFETILQSTQHMTPRIESIAASAQQMAAALQQVHAATQQLTGQAQENASVAEEVSASAGQSSIALAQIEDASANLNRVAQELDVAVKRFIL</sequence>
<keyword evidence="7 11" id="KW-0472">Membrane</keyword>
<dbReference type="Gene3D" id="1.10.287.950">
    <property type="entry name" value="Methyl-accepting chemotaxis protein"/>
    <property type="match status" value="1"/>
</dbReference>
<dbReference type="SMART" id="SM00283">
    <property type="entry name" value="MA"/>
    <property type="match status" value="1"/>
</dbReference>
<dbReference type="InterPro" id="IPR033479">
    <property type="entry name" value="dCache_1"/>
</dbReference>
<keyword evidence="4" id="KW-0145">Chemotaxis</keyword>
<keyword evidence="15" id="KW-1185">Reference proteome</keyword>
<accession>A0A1C0YZS4</accession>
<evidence type="ECO:0000313" key="14">
    <source>
        <dbReference type="EMBL" id="OCS92596.1"/>
    </source>
</evidence>
<dbReference type="PROSITE" id="PS50111">
    <property type="entry name" value="CHEMOTAXIS_TRANSDUC_2"/>
    <property type="match status" value="1"/>
</dbReference>
<dbReference type="InterPro" id="IPR003660">
    <property type="entry name" value="HAMP_dom"/>
</dbReference>
<dbReference type="Gene3D" id="3.30.450.20">
    <property type="entry name" value="PAS domain"/>
    <property type="match status" value="2"/>
</dbReference>
<feature type="domain" description="Methyl-accepting transducer" evidence="12">
    <location>
        <begin position="362"/>
        <end position="598"/>
    </location>
</feature>
<keyword evidence="8 10" id="KW-0807">Transducer</keyword>
<dbReference type="GO" id="GO:0005886">
    <property type="term" value="C:plasma membrane"/>
    <property type="evidence" value="ECO:0007669"/>
    <property type="project" value="UniProtKB-SubCell"/>
</dbReference>
<evidence type="ECO:0008006" key="16">
    <source>
        <dbReference type="Google" id="ProtNLM"/>
    </source>
</evidence>
<name>A0A1C0YZS4_9BACL</name>
<dbReference type="Pfam" id="PF00672">
    <property type="entry name" value="HAMP"/>
    <property type="match status" value="1"/>
</dbReference>
<dbReference type="PANTHER" id="PTHR32089:SF114">
    <property type="entry name" value="METHYL-ACCEPTING CHEMOTAXIS PROTEIN MCPB"/>
    <property type="match status" value="1"/>
</dbReference>
<evidence type="ECO:0000256" key="9">
    <source>
        <dbReference type="ARBA" id="ARBA00029447"/>
    </source>
</evidence>
<dbReference type="PANTHER" id="PTHR32089">
    <property type="entry name" value="METHYL-ACCEPTING CHEMOTAXIS PROTEIN MCPB"/>
    <property type="match status" value="1"/>
</dbReference>
<comment type="similarity">
    <text evidence="9">Belongs to the methyl-accepting chemotaxis (MCP) protein family.</text>
</comment>
<organism evidence="14 15">
    <name type="scientific">Caryophanon latum</name>
    <dbReference type="NCBI Taxonomy" id="33977"/>
    <lineage>
        <taxon>Bacteria</taxon>
        <taxon>Bacillati</taxon>
        <taxon>Bacillota</taxon>
        <taxon>Bacilli</taxon>
        <taxon>Bacillales</taxon>
        <taxon>Caryophanaceae</taxon>
        <taxon>Caryophanon</taxon>
    </lineage>
</organism>
<dbReference type="Pfam" id="PF02743">
    <property type="entry name" value="dCache_1"/>
    <property type="match status" value="1"/>
</dbReference>
<dbReference type="PROSITE" id="PS50885">
    <property type="entry name" value="HAMP"/>
    <property type="match status" value="1"/>
</dbReference>
<dbReference type="CDD" id="cd18773">
    <property type="entry name" value="PDC1_HK_sensor"/>
    <property type="match status" value="1"/>
</dbReference>
<keyword evidence="5 11" id="KW-0812">Transmembrane</keyword>
<dbReference type="Proteomes" id="UP000093482">
    <property type="component" value="Unassembled WGS sequence"/>
</dbReference>
<protein>
    <recommendedName>
        <fullName evidence="16">Chemotaxis protein</fullName>
    </recommendedName>
</protein>
<evidence type="ECO:0000256" key="5">
    <source>
        <dbReference type="ARBA" id="ARBA00022692"/>
    </source>
</evidence>
<dbReference type="InterPro" id="IPR029151">
    <property type="entry name" value="Sensor-like_sf"/>
</dbReference>
<evidence type="ECO:0000256" key="4">
    <source>
        <dbReference type="ARBA" id="ARBA00022500"/>
    </source>
</evidence>
<evidence type="ECO:0000256" key="6">
    <source>
        <dbReference type="ARBA" id="ARBA00022989"/>
    </source>
</evidence>
<evidence type="ECO:0000256" key="10">
    <source>
        <dbReference type="PROSITE-ProRule" id="PRU00284"/>
    </source>
</evidence>
<dbReference type="SUPFAM" id="SSF103190">
    <property type="entry name" value="Sensory domain-like"/>
    <property type="match status" value="1"/>
</dbReference>
<evidence type="ECO:0000259" key="13">
    <source>
        <dbReference type="PROSITE" id="PS50885"/>
    </source>
</evidence>
<gene>
    <name evidence="14" type="ORF">A6K76_06475</name>
</gene>
<evidence type="ECO:0000256" key="8">
    <source>
        <dbReference type="ARBA" id="ARBA00023224"/>
    </source>
</evidence>
<keyword evidence="6 11" id="KW-1133">Transmembrane helix</keyword>
<dbReference type="EMBL" id="MATO01000015">
    <property type="protein sequence ID" value="OCS92596.1"/>
    <property type="molecule type" value="Genomic_DNA"/>
</dbReference>
<evidence type="ECO:0000256" key="2">
    <source>
        <dbReference type="ARBA" id="ARBA00022475"/>
    </source>
</evidence>
<dbReference type="CDD" id="cd06225">
    <property type="entry name" value="HAMP"/>
    <property type="match status" value="1"/>
</dbReference>
<feature type="domain" description="HAMP" evidence="13">
    <location>
        <begin position="291"/>
        <end position="343"/>
    </location>
</feature>
<feature type="transmembrane region" description="Helical" evidence="11">
    <location>
        <begin position="269"/>
        <end position="290"/>
    </location>
</feature>
<evidence type="ECO:0000313" key="15">
    <source>
        <dbReference type="Proteomes" id="UP000093482"/>
    </source>
</evidence>
<evidence type="ECO:0000256" key="1">
    <source>
        <dbReference type="ARBA" id="ARBA00004651"/>
    </source>
</evidence>
<comment type="caution">
    <text evidence="14">The sequence shown here is derived from an EMBL/GenBank/DDBJ whole genome shotgun (WGS) entry which is preliminary data.</text>
</comment>
<dbReference type="GO" id="GO:0006935">
    <property type="term" value="P:chemotaxis"/>
    <property type="evidence" value="ECO:0007669"/>
    <property type="project" value="UniProtKB-KW"/>
</dbReference>
<evidence type="ECO:0000256" key="3">
    <source>
        <dbReference type="ARBA" id="ARBA00022481"/>
    </source>
</evidence>
<evidence type="ECO:0000256" key="11">
    <source>
        <dbReference type="SAM" id="Phobius"/>
    </source>
</evidence>
<dbReference type="CDD" id="cd11386">
    <property type="entry name" value="MCP_signal"/>
    <property type="match status" value="1"/>
</dbReference>
<dbReference type="AlphaFoldDB" id="A0A1C0YZS4"/>
<dbReference type="InterPro" id="IPR004089">
    <property type="entry name" value="MCPsignal_dom"/>
</dbReference>
<keyword evidence="2" id="KW-1003">Cell membrane</keyword>
<dbReference type="SMART" id="SM00304">
    <property type="entry name" value="HAMP"/>
    <property type="match status" value="1"/>
</dbReference>